<keyword evidence="3" id="KW-1185">Reference proteome</keyword>
<feature type="domain" description="Endonuclease/exonuclease/phosphatase" evidence="1">
    <location>
        <begin position="23"/>
        <end position="377"/>
    </location>
</feature>
<evidence type="ECO:0000259" key="1">
    <source>
        <dbReference type="Pfam" id="PF03372"/>
    </source>
</evidence>
<dbReference type="STRING" id="1513271.XM47_09530"/>
<dbReference type="PATRIC" id="fig|1513271.3.peg.1937"/>
<gene>
    <name evidence="2" type="ORF">XM47_09530</name>
</gene>
<comment type="caution">
    <text evidence="2">The sequence shown here is derived from an EMBL/GenBank/DDBJ whole genome shotgun (WGS) entry which is preliminary data.</text>
</comment>
<dbReference type="Proteomes" id="UP000037600">
    <property type="component" value="Unassembled WGS sequence"/>
</dbReference>
<accession>A0A0J8GXB9</accession>
<sequence length="424" mass="47907">MIVEAPNPYKVKTKQSDQSIRFASFNVSMEAENYTSEDIETKQSQILENELASGNNSQIKNIAEIIQLVRPDVLLLNEFDYIADENLGVKMFISQYLNIPQSDQAQSIDYPYYYLATSNTGEATEFDLNNDGNFDSIKDDAYGYGRFPGHYGMVLLSRYPIEASEVRSFQKFLWKDMPNNLMPIDPSTQEAWYNQAETEVFRLSSKSHWDVPVKINDKTIHILASHPTPPTFDGDEDRNGRRNHDEIRLWADYVSADNSSYIYDDNGQYGGLKQNERFVILGDLNASIEGDAYPGTINQLLLHPNVYGEYAPSSEGGVANTPSNPISAHHTASWRMRADYVLAARAGLNVTQGSVFWPTSDQDLYRLVESRAASSDHRLVWLDIEITETDSTQDDADTGGSINIFLIFLTLAAARFRQTNHRSQ</sequence>
<name>A0A0J8GXB9_9ALTE</name>
<dbReference type="EMBL" id="LAZL01000012">
    <property type="protein sequence ID" value="KMT65378.1"/>
    <property type="molecule type" value="Genomic_DNA"/>
</dbReference>
<dbReference type="InterPro" id="IPR036691">
    <property type="entry name" value="Endo/exonu/phosph_ase_sf"/>
</dbReference>
<evidence type="ECO:0000313" key="2">
    <source>
        <dbReference type="EMBL" id="KMT65378.1"/>
    </source>
</evidence>
<organism evidence="2 3">
    <name type="scientific">Catenovulum maritimum</name>
    <dbReference type="NCBI Taxonomy" id="1513271"/>
    <lineage>
        <taxon>Bacteria</taxon>
        <taxon>Pseudomonadati</taxon>
        <taxon>Pseudomonadota</taxon>
        <taxon>Gammaproteobacteria</taxon>
        <taxon>Alteromonadales</taxon>
        <taxon>Alteromonadaceae</taxon>
        <taxon>Catenovulum</taxon>
    </lineage>
</organism>
<dbReference type="Pfam" id="PF03372">
    <property type="entry name" value="Exo_endo_phos"/>
    <property type="match status" value="1"/>
</dbReference>
<dbReference type="SUPFAM" id="SSF56219">
    <property type="entry name" value="DNase I-like"/>
    <property type="match status" value="1"/>
</dbReference>
<protein>
    <recommendedName>
        <fullName evidence="1">Endonuclease/exonuclease/phosphatase domain-containing protein</fullName>
    </recommendedName>
</protein>
<dbReference type="Gene3D" id="3.60.10.10">
    <property type="entry name" value="Endonuclease/exonuclease/phosphatase"/>
    <property type="match status" value="1"/>
</dbReference>
<dbReference type="GO" id="GO:0003824">
    <property type="term" value="F:catalytic activity"/>
    <property type="evidence" value="ECO:0007669"/>
    <property type="project" value="InterPro"/>
</dbReference>
<evidence type="ECO:0000313" key="3">
    <source>
        <dbReference type="Proteomes" id="UP000037600"/>
    </source>
</evidence>
<proteinExistence type="predicted"/>
<dbReference type="InterPro" id="IPR005135">
    <property type="entry name" value="Endo/exonuclease/phosphatase"/>
</dbReference>
<reference evidence="2 3" key="1">
    <citation type="submission" date="2015-04" db="EMBL/GenBank/DDBJ databases">
        <title>Draft Genome Sequence of the Novel Agar-Digesting Marine Bacterium Q1.</title>
        <authorList>
            <person name="Li Y."/>
            <person name="Li D."/>
            <person name="Chen G."/>
            <person name="Du Z."/>
        </authorList>
    </citation>
    <scope>NUCLEOTIDE SEQUENCE [LARGE SCALE GENOMIC DNA]</scope>
    <source>
        <strain evidence="2 3">Q1</strain>
    </source>
</reference>
<dbReference type="AlphaFoldDB" id="A0A0J8GXB9"/>